<feature type="domain" description="RDRP C-terminal head" evidence="10">
    <location>
        <begin position="962"/>
        <end position="1097"/>
    </location>
</feature>
<dbReference type="GO" id="GO:0003968">
    <property type="term" value="F:RNA-directed RNA polymerase activity"/>
    <property type="evidence" value="ECO:0007669"/>
    <property type="project" value="UniProtKB-KW"/>
</dbReference>
<dbReference type="InterPro" id="IPR057596">
    <property type="entry name" value="RDRP_core"/>
</dbReference>
<evidence type="ECO:0000313" key="11">
    <source>
        <dbReference type="EMBL" id="JAA92907.1"/>
    </source>
</evidence>
<dbReference type="EC" id="2.7.7.48" evidence="8"/>
<name>T1E1M1_CUPSA</name>
<dbReference type="Pfam" id="PF05183">
    <property type="entry name" value="RdRP"/>
    <property type="match status" value="1"/>
</dbReference>
<comment type="similarity">
    <text evidence="1 8">Belongs to the RdRP family.</text>
</comment>
<evidence type="ECO:0000259" key="9">
    <source>
        <dbReference type="Pfam" id="PF05183"/>
    </source>
</evidence>
<keyword evidence="2 8" id="KW-0696">RNA-directed RNA polymerase</keyword>
<evidence type="ECO:0000256" key="5">
    <source>
        <dbReference type="ARBA" id="ARBA00022884"/>
    </source>
</evidence>
<sequence>MAQMNFRIIIVPQDDTAVQKSNLLAQVKHAVQASGLLGATINYSQVKRSEDDDYPEIEQLSFEVQAETEASNPKQKVLRYQEFCSKWKQHFNSLPCSYIELYGNDCFLRSKSSHHRVSYEDISFGVLPHNGMFNRYAILTQNQGFIDFYHDTRNVVVQHGDYELTFSYENIRNIFVNIQSKPCEIFFDLFNPPVVFRVERKSNRYQSYDLKHRSLNICTAAAIDIDVFGRSNMLCLSLKTPDEADKILAGIHFHSSEKPVHYSCITAMWKDVPSDPVLENMHFGCAYLITAMFKRNFTTISQTSDAPQNIKRLYSLSEKFPETLEKALTAVLASLDSGKILNYWHAIHKQYDHYSSNKDEINFRDYIIPSKCCMIRRIMITPTRQLLWPPEVMYGNRVLRNYDSEYALRVSFRDDNMSRMSFNAQYADSSVLDMCIKRPMRSGIRIGSRKYEFLAWSNSQIRDHGVWLYARDQKGNTSANIRQWMGDFSHIRNVPKYMARMGQCFSQTEDAISVPLDAQHVRTEPDVEGGWDNVNSKPYCFSDGVGRISKELAKKVHDALGHDRLCSAFQIRYGGCKGMLVVDPTLKDAQIVFRKSMKKFDSPQNQRLEIAKTSGPVSLQLNRPFIALLNDLGVRHRTFLRLQEDMLTTLTDMLFNEKKAAQFLKSKTPSALYDYEDLSASGICLTTEPFFKSLLLALHRHHIGKIKSSGNIAIDPSKGRNMLGVMDETGTLEYGQVFVQYTTDIAYGETTRATTIRRGQVLVTKNPCLHPGDVRKFNAVNVRALHHIVDCIVFPQKGKRPHPNEMAGSDLDGDEYSVLWFDDLIFYGPNQPPADFPEIHSPDVPYIKVDFMIDFLQDYIRNDQVGTIANAHLAHADNNGIFSEYCLEIAKKFSVAVDFAKNGKSQSLTRDERPTEFPDFMEKFHRGVYKSDKALGKMYRVCRDFESENEETSIAYHDIEVDPQLIYEGWEKYKDSALKSRNKYNALFRSVLRNYGIQHEAEALSGAFTNLHCRFHERKDRNEIEKVIVGCVKMLKKRMLDEFLEEFLNSGDIAANDIMMRQKASAWYQVTYSDPEAKFLSFPWIVGKYLVNIKVEHTQAKPLPFSPAILNMDDKIRECDSNQLLPPVTQKSWNDYHTVCKPDTIKLALQTLLLWAQDEEILGSFSQQGLLSTDTFIKIFLHVAEQEKYLTRTHINQNIPSTSYSPGYLCLAFLKFCSTFRFYNKHEIRDILPFHVRYYNKIAKRAIVSYHRFALSGMFQNLYFDRKVEEELIRMKPIYIESKIFGASRINSDSLKKAEEALVKYSKAEEVSLREILQTKKVCVSAKGTEQALKELKSILRKKHIVLGQLFKTGIMPATV</sequence>
<evidence type="ECO:0000256" key="6">
    <source>
        <dbReference type="ARBA" id="ARBA00023158"/>
    </source>
</evidence>
<evidence type="ECO:0000256" key="4">
    <source>
        <dbReference type="ARBA" id="ARBA00022695"/>
    </source>
</evidence>
<reference evidence="11" key="1">
    <citation type="submission" date="2013-06" db="EMBL/GenBank/DDBJ databases">
        <title>Upstream open reading frames and Kozak regions of a set of assembled transcriptome sequences from the spider Cupiennius salei.</title>
        <authorList>
            <person name="French A.S."/>
            <person name="Li A.W."/>
            <person name="Meisner S."/>
            <person name="Torkkeli P.H."/>
        </authorList>
    </citation>
    <scope>NUCLEOTIDE SEQUENCE</scope>
    <source>
        <tissue evidence="11">Leg hypodermis</tissue>
    </source>
</reference>
<dbReference type="GO" id="GO:0003723">
    <property type="term" value="F:RNA binding"/>
    <property type="evidence" value="ECO:0007669"/>
    <property type="project" value="UniProtKB-KW"/>
</dbReference>
<keyword evidence="5 8" id="KW-0694">RNA-binding</keyword>
<dbReference type="EMBL" id="GAKT01000155">
    <property type="protein sequence ID" value="JAA92907.1"/>
    <property type="molecule type" value="mRNA"/>
</dbReference>
<proteinExistence type="evidence at transcript level"/>
<evidence type="ECO:0000256" key="2">
    <source>
        <dbReference type="ARBA" id="ARBA00022484"/>
    </source>
</evidence>
<dbReference type="InterPro" id="IPR058752">
    <property type="entry name" value="RDRP_C_head"/>
</dbReference>
<evidence type="ECO:0000256" key="1">
    <source>
        <dbReference type="ARBA" id="ARBA00005762"/>
    </source>
</evidence>
<dbReference type="InterPro" id="IPR007855">
    <property type="entry name" value="RDRP"/>
</dbReference>
<dbReference type="PANTHER" id="PTHR23079:SF55">
    <property type="entry name" value="RNA-DIRECTED RNA POLYMERASE"/>
    <property type="match status" value="1"/>
</dbReference>
<dbReference type="PANTHER" id="PTHR23079">
    <property type="entry name" value="RNA-DEPENDENT RNA POLYMERASE"/>
    <property type="match status" value="1"/>
</dbReference>
<keyword evidence="3 8" id="KW-0808">Transferase</keyword>
<evidence type="ECO:0000259" key="10">
    <source>
        <dbReference type="Pfam" id="PF26253"/>
    </source>
</evidence>
<feature type="domain" description="RDRP core" evidence="9">
    <location>
        <begin position="380"/>
        <end position="940"/>
    </location>
</feature>
<evidence type="ECO:0000256" key="8">
    <source>
        <dbReference type="RuleBase" id="RU363098"/>
    </source>
</evidence>
<keyword evidence="4 8" id="KW-0548">Nucleotidyltransferase</keyword>
<evidence type="ECO:0000256" key="3">
    <source>
        <dbReference type="ARBA" id="ARBA00022679"/>
    </source>
</evidence>
<dbReference type="GO" id="GO:0030422">
    <property type="term" value="P:siRNA processing"/>
    <property type="evidence" value="ECO:0007669"/>
    <property type="project" value="TreeGrafter"/>
</dbReference>
<dbReference type="Pfam" id="PF26253">
    <property type="entry name" value="RdRP_head"/>
    <property type="match status" value="1"/>
</dbReference>
<evidence type="ECO:0000256" key="7">
    <source>
        <dbReference type="ARBA" id="ARBA00048744"/>
    </source>
</evidence>
<protein>
    <recommendedName>
        <fullName evidence="8">RNA-dependent RNA polymerase</fullName>
        <ecNumber evidence="8">2.7.7.48</ecNumber>
    </recommendedName>
</protein>
<organism evidence="11">
    <name type="scientific">Cupiennius salei</name>
    <name type="common">American wandering spider</name>
    <dbReference type="NCBI Taxonomy" id="6928"/>
    <lineage>
        <taxon>Eukaryota</taxon>
        <taxon>Metazoa</taxon>
        <taxon>Ecdysozoa</taxon>
        <taxon>Arthropoda</taxon>
        <taxon>Chelicerata</taxon>
        <taxon>Arachnida</taxon>
        <taxon>Araneae</taxon>
        <taxon>Araneomorphae</taxon>
        <taxon>Entelegynae</taxon>
        <taxon>Lycosoidea</taxon>
        <taxon>Ctenidae</taxon>
        <taxon>Cupiennius</taxon>
    </lineage>
</organism>
<accession>T1E1M1</accession>
<dbReference type="GO" id="GO:0031380">
    <property type="term" value="C:nuclear RNA-directed RNA polymerase complex"/>
    <property type="evidence" value="ECO:0007669"/>
    <property type="project" value="TreeGrafter"/>
</dbReference>
<keyword evidence="6" id="KW-0943">RNA-mediated gene silencing</keyword>
<comment type="catalytic activity">
    <reaction evidence="7 8">
        <text>RNA(n) + a ribonucleoside 5'-triphosphate = RNA(n+1) + diphosphate</text>
        <dbReference type="Rhea" id="RHEA:21248"/>
        <dbReference type="Rhea" id="RHEA-COMP:14527"/>
        <dbReference type="Rhea" id="RHEA-COMP:17342"/>
        <dbReference type="ChEBI" id="CHEBI:33019"/>
        <dbReference type="ChEBI" id="CHEBI:61557"/>
        <dbReference type="ChEBI" id="CHEBI:140395"/>
        <dbReference type="EC" id="2.7.7.48"/>
    </reaction>
</comment>